<dbReference type="Gene3D" id="1.10.287.1060">
    <property type="entry name" value="ESAT-6-like"/>
    <property type="match status" value="1"/>
</dbReference>
<gene>
    <name evidence="1" type="ORF">GCM10010238_48720</name>
</gene>
<keyword evidence="2" id="KW-1185">Reference proteome</keyword>
<name>A0A918GQE4_STRGD</name>
<accession>A0A918GQE4</accession>
<reference evidence="1" key="2">
    <citation type="submission" date="2020-09" db="EMBL/GenBank/DDBJ databases">
        <authorList>
            <person name="Sun Q."/>
            <person name="Ohkuma M."/>
        </authorList>
    </citation>
    <scope>NUCLEOTIDE SEQUENCE</scope>
    <source>
        <strain evidence="1">JCM 4234</strain>
    </source>
</reference>
<proteinExistence type="predicted"/>
<dbReference type="EMBL" id="BMSL01000017">
    <property type="protein sequence ID" value="GGS53528.1"/>
    <property type="molecule type" value="Genomic_DNA"/>
</dbReference>
<evidence type="ECO:0000313" key="1">
    <source>
        <dbReference type="EMBL" id="GGS53528.1"/>
    </source>
</evidence>
<protein>
    <submittedName>
        <fullName evidence="1">Uncharacterized protein</fullName>
    </submittedName>
</protein>
<reference evidence="1" key="1">
    <citation type="journal article" date="2014" name="Int. J. Syst. Evol. Microbiol.">
        <title>Complete genome sequence of Corynebacterium casei LMG S-19264T (=DSM 44701T), isolated from a smear-ripened cheese.</title>
        <authorList>
            <consortium name="US DOE Joint Genome Institute (JGI-PGF)"/>
            <person name="Walter F."/>
            <person name="Albersmeier A."/>
            <person name="Kalinowski J."/>
            <person name="Ruckert C."/>
        </authorList>
    </citation>
    <scope>NUCLEOTIDE SEQUENCE</scope>
    <source>
        <strain evidence="1">JCM 4234</strain>
    </source>
</reference>
<dbReference type="Proteomes" id="UP000653493">
    <property type="component" value="Unassembled WGS sequence"/>
</dbReference>
<dbReference type="InterPro" id="IPR036689">
    <property type="entry name" value="ESAT-6-like_sf"/>
</dbReference>
<sequence>MAIQQSEERATRNGITALETAFTAVLRCQQDVQSTSGNLATAYQGADGGAFQKLLEQWDGHVDIILKNMDQMVDELNNTLKDNQLMQGSANEAIDGAYARSTSVFDALNGTTLSA</sequence>
<organism evidence="1 2">
    <name type="scientific">Streptomyces griseoviridis</name>
    <dbReference type="NCBI Taxonomy" id="45398"/>
    <lineage>
        <taxon>Bacteria</taxon>
        <taxon>Bacillati</taxon>
        <taxon>Actinomycetota</taxon>
        <taxon>Actinomycetes</taxon>
        <taxon>Kitasatosporales</taxon>
        <taxon>Streptomycetaceae</taxon>
        <taxon>Streptomyces</taxon>
    </lineage>
</organism>
<dbReference type="SUPFAM" id="SSF140453">
    <property type="entry name" value="EsxAB dimer-like"/>
    <property type="match status" value="1"/>
</dbReference>
<dbReference type="AlphaFoldDB" id="A0A918GQE4"/>
<comment type="caution">
    <text evidence="1">The sequence shown here is derived from an EMBL/GenBank/DDBJ whole genome shotgun (WGS) entry which is preliminary data.</text>
</comment>
<evidence type="ECO:0000313" key="2">
    <source>
        <dbReference type="Proteomes" id="UP000653493"/>
    </source>
</evidence>